<dbReference type="RefSeq" id="WP_381206778.1">
    <property type="nucleotide sequence ID" value="NZ_JBHSPC010000015.1"/>
</dbReference>
<evidence type="ECO:0000313" key="2">
    <source>
        <dbReference type="EMBL" id="MFC5669773.1"/>
    </source>
</evidence>
<keyword evidence="1" id="KW-1133">Transmembrane helix</keyword>
<name>A0ABW0XJ23_9ACTN</name>
<evidence type="ECO:0008006" key="4">
    <source>
        <dbReference type="Google" id="ProtNLM"/>
    </source>
</evidence>
<dbReference type="EMBL" id="JBHSPC010000015">
    <property type="protein sequence ID" value="MFC5669773.1"/>
    <property type="molecule type" value="Genomic_DNA"/>
</dbReference>
<reference evidence="3" key="1">
    <citation type="journal article" date="2019" name="Int. J. Syst. Evol. Microbiol.">
        <title>The Global Catalogue of Microorganisms (GCM) 10K type strain sequencing project: providing services to taxonomists for standard genome sequencing and annotation.</title>
        <authorList>
            <consortium name="The Broad Institute Genomics Platform"/>
            <consortium name="The Broad Institute Genome Sequencing Center for Infectious Disease"/>
            <person name="Wu L."/>
            <person name="Ma J."/>
        </authorList>
    </citation>
    <scope>NUCLEOTIDE SEQUENCE [LARGE SCALE GENOMIC DNA]</scope>
    <source>
        <strain evidence="3">JCM 13852</strain>
    </source>
</reference>
<keyword evidence="3" id="KW-1185">Reference proteome</keyword>
<dbReference type="Proteomes" id="UP001596183">
    <property type="component" value="Unassembled WGS sequence"/>
</dbReference>
<feature type="transmembrane region" description="Helical" evidence="1">
    <location>
        <begin position="138"/>
        <end position="159"/>
    </location>
</feature>
<organism evidence="2 3">
    <name type="scientific">Streptomyces incanus</name>
    <dbReference type="NCBI Taxonomy" id="887453"/>
    <lineage>
        <taxon>Bacteria</taxon>
        <taxon>Bacillati</taxon>
        <taxon>Actinomycetota</taxon>
        <taxon>Actinomycetes</taxon>
        <taxon>Kitasatosporales</taxon>
        <taxon>Streptomycetaceae</taxon>
        <taxon>Streptomyces</taxon>
    </lineage>
</organism>
<proteinExistence type="predicted"/>
<feature type="transmembrane region" description="Helical" evidence="1">
    <location>
        <begin position="61"/>
        <end position="84"/>
    </location>
</feature>
<evidence type="ECO:0000313" key="3">
    <source>
        <dbReference type="Proteomes" id="UP001596183"/>
    </source>
</evidence>
<evidence type="ECO:0000256" key="1">
    <source>
        <dbReference type="SAM" id="Phobius"/>
    </source>
</evidence>
<protein>
    <recommendedName>
        <fullName evidence="4">Integral membrane protein</fullName>
    </recommendedName>
</protein>
<comment type="caution">
    <text evidence="2">The sequence shown here is derived from an EMBL/GenBank/DDBJ whole genome shotgun (WGS) entry which is preliminary data.</text>
</comment>
<sequence length="176" mass="18993">MTTTPLTRYDRGMLRLMNDRRGRPLYATAARRRLVVAAHLLLTAATGGLMAYSYLAEGEPIWSLIVMVVLLLPWAVATGAINAATRGLLELRERALDERQSAERARVQARAHRAMTLLLAATAVVLLIAGAADGNAPTAYAAPVLITVLVVHWLMPLWVAGLMAQDEPAEDDSLAA</sequence>
<accession>A0ABW0XJ23</accession>
<feature type="transmembrane region" description="Helical" evidence="1">
    <location>
        <begin position="114"/>
        <end position="132"/>
    </location>
</feature>
<keyword evidence="1" id="KW-0472">Membrane</keyword>
<keyword evidence="1" id="KW-0812">Transmembrane</keyword>
<gene>
    <name evidence="2" type="ORF">ACFP2V_06500</name>
</gene>